<dbReference type="AlphaFoldDB" id="A0A9P5MPX5"/>
<feature type="transmembrane region" description="Helical" evidence="1">
    <location>
        <begin position="217"/>
        <end position="236"/>
    </location>
</feature>
<reference evidence="3" key="2">
    <citation type="journal article" date="2020" name="Nat. Commun.">
        <title>Large-scale genome sequencing of mycorrhizal fungi provides insights into the early evolution of symbiotic traits.</title>
        <authorList>
            <person name="Miyauchi S."/>
            <person name="Kiss E."/>
            <person name="Kuo A."/>
            <person name="Drula E."/>
            <person name="Kohler A."/>
            <person name="Sanchez-Garcia M."/>
            <person name="Morin E."/>
            <person name="Andreopoulos B."/>
            <person name="Barry K.W."/>
            <person name="Bonito G."/>
            <person name="Buee M."/>
            <person name="Carver A."/>
            <person name="Chen C."/>
            <person name="Cichocki N."/>
            <person name="Clum A."/>
            <person name="Culley D."/>
            <person name="Crous P.W."/>
            <person name="Fauchery L."/>
            <person name="Girlanda M."/>
            <person name="Hayes R.D."/>
            <person name="Keri Z."/>
            <person name="LaButti K."/>
            <person name="Lipzen A."/>
            <person name="Lombard V."/>
            <person name="Magnuson J."/>
            <person name="Maillard F."/>
            <person name="Murat C."/>
            <person name="Nolan M."/>
            <person name="Ohm R.A."/>
            <person name="Pangilinan J."/>
            <person name="Pereira M.F."/>
            <person name="Perotto S."/>
            <person name="Peter M."/>
            <person name="Pfister S."/>
            <person name="Riley R."/>
            <person name="Sitrit Y."/>
            <person name="Stielow J.B."/>
            <person name="Szollosi G."/>
            <person name="Zifcakova L."/>
            <person name="Stursova M."/>
            <person name="Spatafora J.W."/>
            <person name="Tedersoo L."/>
            <person name="Vaario L.M."/>
            <person name="Yamada A."/>
            <person name="Yan M."/>
            <person name="Wang P."/>
            <person name="Xu J."/>
            <person name="Bruns T."/>
            <person name="Baldrian P."/>
            <person name="Vilgalys R."/>
            <person name="Dunand C."/>
            <person name="Henrissat B."/>
            <person name="Grigoriev I.V."/>
            <person name="Hibbett D."/>
            <person name="Nagy L.G."/>
            <person name="Martin F.M."/>
        </authorList>
    </citation>
    <scope>NUCLEOTIDE SEQUENCE</scope>
    <source>
        <strain evidence="3">Prilba</strain>
    </source>
</reference>
<proteinExistence type="predicted"/>
<evidence type="ECO:0000313" key="3">
    <source>
        <dbReference type="EMBL" id="KAF8466480.1"/>
    </source>
</evidence>
<keyword evidence="4" id="KW-1185">Reference proteome</keyword>
<sequence length="333" mass="37898">MSSFTHWPEVVVNGHLCLGYMLSLIPLVILYYDYILTFSSEVESFWPHQNRVGFVSSIYFLNRYVAIFGHIPIVLRFIGLQSFFINERCRRLHQYIGYLGMVLQFLVAIPCATRVYALYNKNYCIFTGLIALIVTSITVGIVAISTKLGEVHTSPYPGFHGCKFDLGLSKEGGRFLSFAWTGIMTFDIVVFALTVCKAIRVGYKVPLIQVLIRDGSLYFIVLFFVNLANILMLQFAPTLLKNFCTPFTNVLSTTLVSRSMLRLRSDDTQHHRDLRVTEQTADVYFVPTLLSELSGELPSTPTAVMEYGNEEDSELKRDRERCYEGVACKRGNY</sequence>
<dbReference type="OrthoDB" id="2745134at2759"/>
<evidence type="ECO:0000313" key="4">
    <source>
        <dbReference type="Proteomes" id="UP000759537"/>
    </source>
</evidence>
<accession>A0A9P5MPX5</accession>
<keyword evidence="1" id="KW-1133">Transmembrane helix</keyword>
<keyword evidence="1" id="KW-0472">Membrane</keyword>
<keyword evidence="1" id="KW-0812">Transmembrane</keyword>
<name>A0A9P5MPX5_9AGAM</name>
<feature type="transmembrane region" description="Helical" evidence="1">
    <location>
        <begin position="175"/>
        <end position="196"/>
    </location>
</feature>
<dbReference type="InterPro" id="IPR045340">
    <property type="entry name" value="DUF6533"/>
</dbReference>
<feature type="transmembrane region" description="Helical" evidence="1">
    <location>
        <begin position="95"/>
        <end position="116"/>
    </location>
</feature>
<protein>
    <recommendedName>
        <fullName evidence="2">DUF6533 domain-containing protein</fullName>
    </recommendedName>
</protein>
<feature type="domain" description="DUF6533" evidence="2">
    <location>
        <begin position="23"/>
        <end position="68"/>
    </location>
</feature>
<dbReference type="Proteomes" id="UP000759537">
    <property type="component" value="Unassembled WGS sequence"/>
</dbReference>
<gene>
    <name evidence="3" type="ORF">DFH94DRAFT_780958</name>
</gene>
<feature type="transmembrane region" description="Helical" evidence="1">
    <location>
        <begin position="123"/>
        <end position="144"/>
    </location>
</feature>
<dbReference type="EMBL" id="WHVB01000041">
    <property type="protein sequence ID" value="KAF8466480.1"/>
    <property type="molecule type" value="Genomic_DNA"/>
</dbReference>
<evidence type="ECO:0000259" key="2">
    <source>
        <dbReference type="Pfam" id="PF20151"/>
    </source>
</evidence>
<dbReference type="Pfam" id="PF20151">
    <property type="entry name" value="DUF6533"/>
    <property type="match status" value="1"/>
</dbReference>
<feature type="transmembrane region" description="Helical" evidence="1">
    <location>
        <begin position="52"/>
        <end position="75"/>
    </location>
</feature>
<comment type="caution">
    <text evidence="3">The sequence shown here is derived from an EMBL/GenBank/DDBJ whole genome shotgun (WGS) entry which is preliminary data.</text>
</comment>
<organism evidence="3 4">
    <name type="scientific">Russula ochroleuca</name>
    <dbReference type="NCBI Taxonomy" id="152965"/>
    <lineage>
        <taxon>Eukaryota</taxon>
        <taxon>Fungi</taxon>
        <taxon>Dikarya</taxon>
        <taxon>Basidiomycota</taxon>
        <taxon>Agaricomycotina</taxon>
        <taxon>Agaricomycetes</taxon>
        <taxon>Russulales</taxon>
        <taxon>Russulaceae</taxon>
        <taxon>Russula</taxon>
    </lineage>
</organism>
<evidence type="ECO:0000256" key="1">
    <source>
        <dbReference type="SAM" id="Phobius"/>
    </source>
</evidence>
<feature type="transmembrane region" description="Helical" evidence="1">
    <location>
        <begin position="12"/>
        <end position="32"/>
    </location>
</feature>
<reference evidence="3" key="1">
    <citation type="submission" date="2019-10" db="EMBL/GenBank/DDBJ databases">
        <authorList>
            <consortium name="DOE Joint Genome Institute"/>
            <person name="Kuo A."/>
            <person name="Miyauchi S."/>
            <person name="Kiss E."/>
            <person name="Drula E."/>
            <person name="Kohler A."/>
            <person name="Sanchez-Garcia M."/>
            <person name="Andreopoulos B."/>
            <person name="Barry K.W."/>
            <person name="Bonito G."/>
            <person name="Buee M."/>
            <person name="Carver A."/>
            <person name="Chen C."/>
            <person name="Cichocki N."/>
            <person name="Clum A."/>
            <person name="Culley D."/>
            <person name="Crous P.W."/>
            <person name="Fauchery L."/>
            <person name="Girlanda M."/>
            <person name="Hayes R."/>
            <person name="Keri Z."/>
            <person name="LaButti K."/>
            <person name="Lipzen A."/>
            <person name="Lombard V."/>
            <person name="Magnuson J."/>
            <person name="Maillard F."/>
            <person name="Morin E."/>
            <person name="Murat C."/>
            <person name="Nolan M."/>
            <person name="Ohm R."/>
            <person name="Pangilinan J."/>
            <person name="Pereira M."/>
            <person name="Perotto S."/>
            <person name="Peter M."/>
            <person name="Riley R."/>
            <person name="Sitrit Y."/>
            <person name="Stielow B."/>
            <person name="Szollosi G."/>
            <person name="Zifcakova L."/>
            <person name="Stursova M."/>
            <person name="Spatafora J.W."/>
            <person name="Tedersoo L."/>
            <person name="Vaario L.-M."/>
            <person name="Yamada A."/>
            <person name="Yan M."/>
            <person name="Wang P."/>
            <person name="Xu J."/>
            <person name="Bruns T."/>
            <person name="Baldrian P."/>
            <person name="Vilgalys R."/>
            <person name="Henrissat B."/>
            <person name="Grigoriev I.V."/>
            <person name="Hibbett D."/>
            <person name="Nagy L.G."/>
            <person name="Martin F.M."/>
        </authorList>
    </citation>
    <scope>NUCLEOTIDE SEQUENCE</scope>
    <source>
        <strain evidence="3">Prilba</strain>
    </source>
</reference>